<evidence type="ECO:0000313" key="3">
    <source>
        <dbReference type="Proteomes" id="UP000582643"/>
    </source>
</evidence>
<reference evidence="2 3" key="1">
    <citation type="submission" date="2020-08" db="EMBL/GenBank/DDBJ databases">
        <title>Genomic Encyclopedia of Type Strains, Phase III (KMG-III): the genomes of soil and plant-associated and newly described type strains.</title>
        <authorList>
            <person name="Whitman W."/>
        </authorList>
    </citation>
    <scope>NUCLEOTIDE SEQUENCE [LARGE SCALE GENOMIC DNA]</scope>
    <source>
        <strain evidence="2 3">SFB5A</strain>
    </source>
</reference>
<keyword evidence="3" id="KW-1185">Reference proteome</keyword>
<dbReference type="AlphaFoldDB" id="A0A7W7U4A0"/>
<dbReference type="Pfam" id="PF21806">
    <property type="entry name" value="DUF6879"/>
    <property type="match status" value="1"/>
</dbReference>
<dbReference type="EMBL" id="JACHJY010000008">
    <property type="protein sequence ID" value="MBB4984773.1"/>
    <property type="molecule type" value="Genomic_DNA"/>
</dbReference>
<evidence type="ECO:0000313" key="2">
    <source>
        <dbReference type="EMBL" id="MBB4984773.1"/>
    </source>
</evidence>
<protein>
    <recommendedName>
        <fullName evidence="1">DUF6879 domain-containing protein</fullName>
    </recommendedName>
</protein>
<organism evidence="2 3">
    <name type="scientific">Streptomyces nymphaeiformis</name>
    <dbReference type="NCBI Taxonomy" id="2663842"/>
    <lineage>
        <taxon>Bacteria</taxon>
        <taxon>Bacillati</taxon>
        <taxon>Actinomycetota</taxon>
        <taxon>Actinomycetes</taxon>
        <taxon>Kitasatosporales</taxon>
        <taxon>Streptomycetaceae</taxon>
        <taxon>Streptomyces</taxon>
    </lineage>
</organism>
<sequence length="173" mass="19878">MELISSAERNRLFESFKRDAFHLELRDDYSVPDEDGPYASWLRGEQVDNSYMEPWLAMVRRVTSKGRTVRRVRVVTEPHSPYIQWEYATTPINVGAGEQIRWISRATLPRHTLPVGGNDWWLFDDKILAVGHFDKNGRVLGSELIDDSSTVAQCVSIRDSLWSAATPHSEYKP</sequence>
<dbReference type="RefSeq" id="WP_184932098.1">
    <property type="nucleotide sequence ID" value="NZ_JACHJY010000008.1"/>
</dbReference>
<gene>
    <name evidence="2" type="ORF">GGE06_005719</name>
</gene>
<dbReference type="InterPro" id="IPR049244">
    <property type="entry name" value="DUF6879"/>
</dbReference>
<accession>A0A7W7U4A0</accession>
<proteinExistence type="predicted"/>
<name>A0A7W7U4A0_9ACTN</name>
<feature type="domain" description="DUF6879" evidence="1">
    <location>
        <begin position="8"/>
        <end position="172"/>
    </location>
</feature>
<comment type="caution">
    <text evidence="2">The sequence shown here is derived from an EMBL/GenBank/DDBJ whole genome shotgun (WGS) entry which is preliminary data.</text>
</comment>
<evidence type="ECO:0000259" key="1">
    <source>
        <dbReference type="Pfam" id="PF21806"/>
    </source>
</evidence>
<dbReference type="Proteomes" id="UP000582643">
    <property type="component" value="Unassembled WGS sequence"/>
</dbReference>